<dbReference type="InterPro" id="IPR012340">
    <property type="entry name" value="NA-bd_OB-fold"/>
</dbReference>
<keyword evidence="6" id="KW-1185">Reference proteome</keyword>
<keyword evidence="1 2" id="KW-0238">DNA-binding</keyword>
<dbReference type="PANTHER" id="PTHR10302:SF27">
    <property type="entry name" value="SINGLE-STRANDED DNA-BINDING PROTEIN"/>
    <property type="match status" value="1"/>
</dbReference>
<accession>A0AAW3ZU47</accession>
<dbReference type="HAMAP" id="MF_00984">
    <property type="entry name" value="SSB"/>
    <property type="match status" value="1"/>
</dbReference>
<protein>
    <recommendedName>
        <fullName evidence="2 3">Single-stranded DNA-binding protein</fullName>
        <shortName evidence="2">SSB</shortName>
    </recommendedName>
</protein>
<evidence type="ECO:0000256" key="1">
    <source>
        <dbReference type="ARBA" id="ARBA00023125"/>
    </source>
</evidence>
<feature type="region of interest" description="Disordered" evidence="4">
    <location>
        <begin position="85"/>
        <end position="158"/>
    </location>
</feature>
<dbReference type="EMBL" id="LIWG01000013">
    <property type="protein sequence ID" value="MBE3608735.1"/>
    <property type="molecule type" value="Genomic_DNA"/>
</dbReference>
<dbReference type="PROSITE" id="PS50935">
    <property type="entry name" value="SSB"/>
    <property type="match status" value="1"/>
</dbReference>
<dbReference type="InterPro" id="IPR011344">
    <property type="entry name" value="ssDNA-bd"/>
</dbReference>
<name>A0AAW3ZU47_9BACT</name>
<dbReference type="CDD" id="cd04496">
    <property type="entry name" value="SSB_OBF"/>
    <property type="match status" value="1"/>
</dbReference>
<evidence type="ECO:0000256" key="3">
    <source>
        <dbReference type="PIRNR" id="PIRNR002070"/>
    </source>
</evidence>
<dbReference type="PANTHER" id="PTHR10302">
    <property type="entry name" value="SINGLE-STRANDED DNA-BINDING PROTEIN"/>
    <property type="match status" value="1"/>
</dbReference>
<organism evidence="5 6">
    <name type="scientific">Campylobacter californiensis</name>
    <dbReference type="NCBI Taxonomy" id="1032243"/>
    <lineage>
        <taxon>Bacteria</taxon>
        <taxon>Pseudomonadati</taxon>
        <taxon>Campylobacterota</taxon>
        <taxon>Epsilonproteobacteria</taxon>
        <taxon>Campylobacterales</taxon>
        <taxon>Campylobacteraceae</taxon>
        <taxon>Campylobacter</taxon>
    </lineage>
</organism>
<comment type="caution">
    <text evidence="5">The sequence shown here is derived from an EMBL/GenBank/DDBJ whole genome shotgun (WGS) entry which is preliminary data.</text>
</comment>
<feature type="compositionally biased region" description="Low complexity" evidence="4">
    <location>
        <begin position="109"/>
        <end position="132"/>
    </location>
</feature>
<comment type="subunit">
    <text evidence="2">Homotetramer.</text>
</comment>
<dbReference type="Proteomes" id="UP000650616">
    <property type="component" value="Unassembled WGS sequence"/>
</dbReference>
<gene>
    <name evidence="5" type="primary">ssb</name>
    <name evidence="5" type="ORF">CCAL9337_08390</name>
</gene>
<dbReference type="SUPFAM" id="SSF50249">
    <property type="entry name" value="Nucleic acid-binding proteins"/>
    <property type="match status" value="1"/>
</dbReference>
<dbReference type="PIRSF" id="PIRSF002070">
    <property type="entry name" value="SSB"/>
    <property type="match status" value="1"/>
</dbReference>
<dbReference type="GO" id="GO:0006260">
    <property type="term" value="P:DNA replication"/>
    <property type="evidence" value="ECO:0007669"/>
    <property type="project" value="InterPro"/>
</dbReference>
<dbReference type="AlphaFoldDB" id="A0AAW3ZU47"/>
<evidence type="ECO:0000313" key="5">
    <source>
        <dbReference type="EMBL" id="MBE3608735.1"/>
    </source>
</evidence>
<evidence type="ECO:0000256" key="2">
    <source>
        <dbReference type="HAMAP-Rule" id="MF_00984"/>
    </source>
</evidence>
<evidence type="ECO:0000313" key="6">
    <source>
        <dbReference type="Proteomes" id="UP000650616"/>
    </source>
</evidence>
<dbReference type="RefSeq" id="WP_170017058.1">
    <property type="nucleotide sequence ID" value="NZ_JADBHR010000030.1"/>
</dbReference>
<comment type="caution">
    <text evidence="2">Lacks conserved residue(s) required for the propagation of feature annotation.</text>
</comment>
<proteinExistence type="inferred from homology"/>
<sequence>MFNKIILLGHLTKGIELRYTNGGSAIGNSAIAVTRKYTNAQGQRAEETCFIDITFFGKQAEIANQYLQKGSKLLVEGRLKFEQWQDNYGNNRSKHKVDVENLEMLGDPQNQNGNQNSGYGQQNQTARTQQRKTPPPQQQDEYYEADDGKYDNDDTIPF</sequence>
<dbReference type="GO" id="GO:0003697">
    <property type="term" value="F:single-stranded DNA binding"/>
    <property type="evidence" value="ECO:0007669"/>
    <property type="project" value="UniProtKB-UniRule"/>
</dbReference>
<dbReference type="NCBIfam" id="TIGR00621">
    <property type="entry name" value="ssb"/>
    <property type="match status" value="1"/>
</dbReference>
<dbReference type="Gene3D" id="2.40.50.140">
    <property type="entry name" value="Nucleic acid-binding proteins"/>
    <property type="match status" value="1"/>
</dbReference>
<evidence type="ECO:0000256" key="4">
    <source>
        <dbReference type="SAM" id="MobiDB-lite"/>
    </source>
</evidence>
<dbReference type="InterPro" id="IPR000424">
    <property type="entry name" value="Primosome_PriB/ssb"/>
</dbReference>
<dbReference type="GO" id="GO:0009295">
    <property type="term" value="C:nucleoid"/>
    <property type="evidence" value="ECO:0007669"/>
    <property type="project" value="TreeGrafter"/>
</dbReference>
<reference evidence="5 6" key="1">
    <citation type="submission" date="2015-08" db="EMBL/GenBank/DDBJ databases">
        <title>Comparative genomics of the Campylobacter concisus group.</title>
        <authorList>
            <person name="Yee E."/>
            <person name="Chapman M.H."/>
            <person name="Huynh S."/>
            <person name="Bono J.L."/>
            <person name="On S.L."/>
            <person name="St Leger J."/>
            <person name="Foster G."/>
            <person name="Parker C.T."/>
            <person name="Miller W.G."/>
        </authorList>
    </citation>
    <scope>NUCLEOTIDE SEQUENCE [LARGE SCALE GENOMIC DNA]</scope>
    <source>
        <strain evidence="5 6">RM9337</strain>
    </source>
</reference>
<dbReference type="Pfam" id="PF00436">
    <property type="entry name" value="SSB"/>
    <property type="match status" value="1"/>
</dbReference>